<dbReference type="Pfam" id="PF14821">
    <property type="entry name" value="Thr_synth_N"/>
    <property type="match status" value="2"/>
</dbReference>
<keyword evidence="5" id="KW-0109">Calcium transport</keyword>
<dbReference type="PROSITE" id="PS50222">
    <property type="entry name" value="EF_HAND_2"/>
    <property type="match status" value="1"/>
</dbReference>
<feature type="compositionally biased region" description="Basic and acidic residues" evidence="16">
    <location>
        <begin position="1604"/>
        <end position="1613"/>
    </location>
</feature>
<evidence type="ECO:0000256" key="3">
    <source>
        <dbReference type="ARBA" id="ARBA00022448"/>
    </source>
</evidence>
<evidence type="ECO:0000256" key="17">
    <source>
        <dbReference type="SAM" id="Phobius"/>
    </source>
</evidence>
<keyword evidence="21" id="KW-1185">Reference proteome</keyword>
<evidence type="ECO:0000256" key="11">
    <source>
        <dbReference type="ARBA" id="ARBA00022989"/>
    </source>
</evidence>
<dbReference type="Gene3D" id="1.20.120.350">
    <property type="entry name" value="Voltage-gated potassium channels. Chain C"/>
    <property type="match status" value="1"/>
</dbReference>
<dbReference type="InterPro" id="IPR037158">
    <property type="entry name" value="Thr_synth_N_sf"/>
</dbReference>
<dbReference type="Gene3D" id="1.10.510.10">
    <property type="entry name" value="Transferase(Phosphotransferase) domain 1"/>
    <property type="match status" value="1"/>
</dbReference>
<dbReference type="PANTHER" id="PTHR45628:SF7">
    <property type="entry name" value="VOLTAGE-DEPENDENT CALCIUM CHANNEL TYPE A SUBUNIT ALPHA-1"/>
    <property type="match status" value="1"/>
</dbReference>
<feature type="transmembrane region" description="Helical" evidence="17">
    <location>
        <begin position="1929"/>
        <end position="1955"/>
    </location>
</feature>
<dbReference type="SUPFAM" id="SSF56300">
    <property type="entry name" value="Metallo-dependent phosphatases"/>
    <property type="match status" value="1"/>
</dbReference>
<keyword evidence="12" id="KW-0406">Ion transport</keyword>
<dbReference type="InterPro" id="IPR005821">
    <property type="entry name" value="Ion_trans_dom"/>
</dbReference>
<feature type="compositionally biased region" description="Basic and acidic residues" evidence="16">
    <location>
        <begin position="773"/>
        <end position="787"/>
    </location>
</feature>
<feature type="transmembrane region" description="Helical" evidence="17">
    <location>
        <begin position="1823"/>
        <end position="1845"/>
    </location>
</feature>
<keyword evidence="13 17" id="KW-0472">Membrane</keyword>
<evidence type="ECO:0000313" key="20">
    <source>
        <dbReference type="EMBL" id="CAK9087979.1"/>
    </source>
</evidence>
<dbReference type="InterPro" id="IPR027359">
    <property type="entry name" value="Volt_channel_dom_sf"/>
</dbReference>
<dbReference type="SUPFAM" id="SSF56112">
    <property type="entry name" value="Protein kinase-like (PK-like)"/>
    <property type="match status" value="1"/>
</dbReference>
<dbReference type="InterPro" id="IPR003890">
    <property type="entry name" value="MIF4G-like_typ-3"/>
</dbReference>
<feature type="compositionally biased region" description="Polar residues" evidence="16">
    <location>
        <begin position="750"/>
        <end position="760"/>
    </location>
</feature>
<dbReference type="Proteomes" id="UP001642484">
    <property type="component" value="Unassembled WGS sequence"/>
</dbReference>
<evidence type="ECO:0000259" key="19">
    <source>
        <dbReference type="PROSITE" id="PS50222"/>
    </source>
</evidence>
<sequence length="2176" mass="238747">MRRFGVLLLSVGLCRAEDAVGSAGVDGAYFDSVKSLRGSAAASEDSNATAGPRRLGAPPTAMGYKGIDWSPISVYGTGAKHIFAIGDWGGMDGSLSPCCGRPRIIAYSGGHTPGPHVFPRSRWNRAHSALLCTHKQFVECFNTRGSSCAASCGFVPEVDMQPQFLVANVFKARAAAKNPDYILNVGDNFYWGGIEVDCGSTPMSQISGTARHQFDNIFEGIYQGPGLSNKPWLSVLGNHDWGGRQFYNGWDQQIAYTWASNRWRMPAPYWSQHVSYPDLGFTVDILMHDSNAMDAKNPEEDPEHNMCSRKHNRPDANCASAGGPSSVDSCKGWFWGLYAEQKPWVEGKLAHSKADWQIMVTHFPCGHDSGWYRSLHTRLGLDLLVTGHRHDQELGSNWGALGGMMCLVTGGGGGITSEASPWDRAHWYGEGQYGFYDLSISKEKIFIESINYDGKVLKSATVRPSWSPEGFCAVLGGIFWVGFWKATTKTAGRLPDGRLDPQKWPSRGKALHLGGQERAQEQMDCRDEPNGLFSKPPGRRWGRIEVLTDLGISQRSTLDASDLDVETSMAEMKRTLGTVGYASPEMLKGEASSWEGDAFGAGVVLYFMLSKLVRCLVSDAEKSGVDFPQAPTKVDALPCSDQEEDGAMAARAGDPAVVQVELTEECHVKTPRVFFCPVAADPATPRAPALNSDSVIHERPNSDASERLTVEKALQGRLIRKTYAGGRRGGTWEGEQISNGRPERGAEGAQCSSAEVTATEPTLARPEASPKAAQDRSGRRAESKSGKEAIPPTRYSSLTEVAKKDGLSPQLIDVQGCVGWNALHEKNIFWHGAELHWRRTSGSDMELELVRTLGRRVEAVAPDGEVATSMPPPRSAASGGTRARHGAWATWEVPLQERDDNEANERCAAAATKRCAPLPDSEQAALEACGSSMPSRPPRLQTLRRKVLGLLNKLSETNEARVAVELATMEPRDSEELAMLSDLLFEQILQDPGRLKLYVRLLPALQRWPRFAGSKRHGPVLLMVRPTSFVGRLLARCQATFDQHCRAHEAPSSEGGVEAAGTSAVRDWKEMTRSRVTCQLLAELYLTGWASARIMAQVLVELLRSMPRSMVCRDQSVWSPSEPSVECACELLQVFCQAGAGVEQEAFHPLWQRLNWLREARHLNRYAYSPRLRFKMLDALEAPPSLWVCVVPFSPTLARAAATRHWTCFTLGARGDSAQLNAAMAATERAEGTPPSAGRFCPGSELTGRESVGDTMAPSITCVDFGRAETGNPSARPAARGAEADQMPLASGRQMLPMYRSTRGGATGLSFEQAVFEGLAPDGGLMAARPELGGCRTTKGLRVLVEVSETKCPHDRDLPDHLRIVSVRPRNSSALISLVPETVPDVSKIYKGWSKLKFHELAFEVASLFCSTDEVPSADLRQLMQRSYEDGVNDLYVMELFHGPTFAFKDVALQAHQRLHAPSSHLMNYLSARKGGHNFLQRGDPKPRVTRTTQTEGGENGGEHGLQRGISAGENSPRNMQSGSRNGSRMGSRSNSRSGSRNGSRHGSQDADASETYQAVHHIRSSLKQGGTESQDMHRTDSYRAKAAAGAGTQSHDVQGFEVQHTESARKMLEVPAGRTYRKQNTHESLNSCARSEQGSGGKRGGVMTSLDESDGDAQGSNAVKPTGSIRESKDFKPRHKANASAKALIQTQRLRSMSKSNLNDQPPTRFPKLSGFCLYVVDHTAFMSLVVLVIFGQSVYMGLEDEGSLVVDVLFTVFYFLELTMRLIAYGSDFFKSAFNLMDLGLIVISFVDLLIVIIRGSSSLDVMVSLRLSRLLRLGGLVRLIRLLRFFKPLYLLVTGIMVSLRTVVWAWLLMSLIIYVFALVFYRALKPDICPGGVAEQDPEQGYFDLMMTYYGSLTLSVFTVFQITTLEDWPQVSDVMSKHHVWLGVMVILLLVLTAYGVMNVTVAIFVNSAMDASSVRSRDIAKKAKEEYEATCKSLYQVFKDADNDGNGTLSKEEFNKAIKEKNLLARLHGAGIDEGSASSLFDILDIDGSGTLDGYAQNKDMVGLRCDIWRANLSVQEEIRQVNVYFEGQRCWARRRRLTGPRGRLEGSTVLQARLLETKQKLENLKEVAGPVLRRAIEEARKKPVKARLSAGPTMTTAEQTTEDHDDSAVAVRPSLKSGFSFEDSH</sequence>
<feature type="region of interest" description="Disordered" evidence="16">
    <location>
        <begin position="494"/>
        <end position="534"/>
    </location>
</feature>
<evidence type="ECO:0000256" key="1">
    <source>
        <dbReference type="ARBA" id="ARBA00001933"/>
    </source>
</evidence>
<keyword evidence="3" id="KW-0813">Transport</keyword>
<dbReference type="SMART" id="SM00054">
    <property type="entry name" value="EFh"/>
    <property type="match status" value="1"/>
</dbReference>
<dbReference type="SUPFAM" id="SSF81324">
    <property type="entry name" value="Voltage-gated potassium channels"/>
    <property type="match status" value="1"/>
</dbReference>
<reference evidence="20 21" key="1">
    <citation type="submission" date="2024-02" db="EMBL/GenBank/DDBJ databases">
        <authorList>
            <person name="Chen Y."/>
            <person name="Shah S."/>
            <person name="Dougan E. K."/>
            <person name="Thang M."/>
            <person name="Chan C."/>
        </authorList>
    </citation>
    <scope>NUCLEOTIDE SEQUENCE [LARGE SCALE GENOMIC DNA]</scope>
</reference>
<evidence type="ECO:0000256" key="9">
    <source>
        <dbReference type="ARBA" id="ARBA00022882"/>
    </source>
</evidence>
<evidence type="ECO:0000256" key="4">
    <source>
        <dbReference type="ARBA" id="ARBA00022553"/>
    </source>
</evidence>
<feature type="chain" id="PRO_5045789350" description="EF-hand domain-containing protein" evidence="18">
    <location>
        <begin position="17"/>
        <end position="2176"/>
    </location>
</feature>
<feature type="transmembrane region" description="Helical" evidence="17">
    <location>
        <begin position="1748"/>
        <end position="1770"/>
    </location>
</feature>
<feature type="signal peptide" evidence="18">
    <location>
        <begin position="1"/>
        <end position="16"/>
    </location>
</feature>
<evidence type="ECO:0000256" key="8">
    <source>
        <dbReference type="ARBA" id="ARBA00022837"/>
    </source>
</evidence>
<name>A0ABP0QJ89_9DINO</name>
<feature type="region of interest" description="Disordered" evidence="16">
    <location>
        <begin position="2133"/>
        <end position="2176"/>
    </location>
</feature>
<dbReference type="InterPro" id="IPR029144">
    <property type="entry name" value="Thr_synth_N"/>
</dbReference>
<evidence type="ECO:0000256" key="14">
    <source>
        <dbReference type="ARBA" id="ARBA00023180"/>
    </source>
</evidence>
<evidence type="ECO:0000256" key="7">
    <source>
        <dbReference type="ARBA" id="ARBA00022692"/>
    </source>
</evidence>
<accession>A0ABP0QJ89</accession>
<keyword evidence="6" id="KW-0107">Calcium channel</keyword>
<dbReference type="InterPro" id="IPR050599">
    <property type="entry name" value="VDCC_alpha-1_subunit"/>
</dbReference>
<dbReference type="Pfam" id="PF00149">
    <property type="entry name" value="Metallophos"/>
    <property type="match status" value="1"/>
</dbReference>
<organism evidence="20 21">
    <name type="scientific">Durusdinium trenchii</name>
    <dbReference type="NCBI Taxonomy" id="1381693"/>
    <lineage>
        <taxon>Eukaryota</taxon>
        <taxon>Sar</taxon>
        <taxon>Alveolata</taxon>
        <taxon>Dinophyceae</taxon>
        <taxon>Suessiales</taxon>
        <taxon>Symbiodiniaceae</taxon>
        <taxon>Durusdinium</taxon>
    </lineage>
</organism>
<proteinExistence type="predicted"/>
<feature type="compositionally biased region" description="Polar residues" evidence="16">
    <location>
        <begin position="1627"/>
        <end position="1638"/>
    </location>
</feature>
<dbReference type="EMBL" id="CAXAMN010024584">
    <property type="protein sequence ID" value="CAK9087979.1"/>
    <property type="molecule type" value="Genomic_DNA"/>
</dbReference>
<dbReference type="InterPro" id="IPR018247">
    <property type="entry name" value="EF_Hand_1_Ca_BS"/>
</dbReference>
<dbReference type="CDD" id="cd00051">
    <property type="entry name" value="EFh"/>
    <property type="match status" value="1"/>
</dbReference>
<feature type="transmembrane region" description="Helical" evidence="17">
    <location>
        <begin position="1890"/>
        <end position="1909"/>
    </location>
</feature>
<feature type="compositionally biased region" description="Basic and acidic residues" evidence="16">
    <location>
        <begin position="695"/>
        <end position="708"/>
    </location>
</feature>
<dbReference type="Gene3D" id="3.90.1380.10">
    <property type="entry name" value="Threonine synthase, N-terminal domain"/>
    <property type="match status" value="2"/>
</dbReference>
<keyword evidence="7 17" id="KW-0812">Transmembrane</keyword>
<evidence type="ECO:0000313" key="21">
    <source>
        <dbReference type="Proteomes" id="UP001642484"/>
    </source>
</evidence>
<keyword evidence="10" id="KW-0663">Pyridoxal phosphate</keyword>
<feature type="transmembrane region" description="Helical" evidence="17">
    <location>
        <begin position="1714"/>
        <end position="1736"/>
    </location>
</feature>
<evidence type="ECO:0000256" key="5">
    <source>
        <dbReference type="ARBA" id="ARBA00022568"/>
    </source>
</evidence>
<protein>
    <recommendedName>
        <fullName evidence="19">EF-hand domain-containing protein</fullName>
    </recommendedName>
</protein>
<dbReference type="Gene3D" id="1.25.40.180">
    <property type="match status" value="1"/>
</dbReference>
<dbReference type="InterPro" id="IPR036052">
    <property type="entry name" value="TrpB-like_PALP_sf"/>
</dbReference>
<dbReference type="PROSITE" id="PS00165">
    <property type="entry name" value="DEHYDRATASE_SER_THR"/>
    <property type="match status" value="1"/>
</dbReference>
<evidence type="ECO:0000256" key="12">
    <source>
        <dbReference type="ARBA" id="ARBA00023065"/>
    </source>
</evidence>
<feature type="compositionally biased region" description="Basic and acidic residues" evidence="16">
    <location>
        <begin position="518"/>
        <end position="529"/>
    </location>
</feature>
<dbReference type="PROSITE" id="PS00018">
    <property type="entry name" value="EF_HAND_1"/>
    <property type="match status" value="1"/>
</dbReference>
<dbReference type="SUPFAM" id="SSF47473">
    <property type="entry name" value="EF-hand"/>
    <property type="match status" value="1"/>
</dbReference>
<evidence type="ECO:0000256" key="15">
    <source>
        <dbReference type="ARBA" id="ARBA00023303"/>
    </source>
</evidence>
<feature type="transmembrane region" description="Helical" evidence="17">
    <location>
        <begin position="1851"/>
        <end position="1869"/>
    </location>
</feature>
<dbReference type="Gene3D" id="3.60.21.10">
    <property type="match status" value="1"/>
</dbReference>
<dbReference type="Pfam" id="PF02854">
    <property type="entry name" value="MIF4G"/>
    <property type="match status" value="1"/>
</dbReference>
<dbReference type="InterPro" id="IPR016024">
    <property type="entry name" value="ARM-type_fold"/>
</dbReference>
<feature type="transmembrane region" description="Helical" evidence="17">
    <location>
        <begin position="1782"/>
        <end position="1802"/>
    </location>
</feature>
<keyword evidence="9" id="KW-0851">Voltage-gated channel</keyword>
<evidence type="ECO:0000256" key="10">
    <source>
        <dbReference type="ARBA" id="ARBA00022898"/>
    </source>
</evidence>
<dbReference type="InterPro" id="IPR000634">
    <property type="entry name" value="Ser/Thr_deHydtase_PyrdxlP-BS"/>
</dbReference>
<gene>
    <name evidence="20" type="ORF">CCMP2556_LOCUS42471</name>
</gene>
<keyword evidence="8" id="KW-0106">Calcium</keyword>
<dbReference type="PANTHER" id="PTHR45628">
    <property type="entry name" value="VOLTAGE-DEPENDENT CALCIUM CHANNEL TYPE A SUBUNIT ALPHA-1"/>
    <property type="match status" value="1"/>
</dbReference>
<keyword evidence="4" id="KW-0597">Phosphoprotein</keyword>
<feature type="compositionally biased region" description="Basic and acidic residues" evidence="16">
    <location>
        <begin position="1575"/>
        <end position="1584"/>
    </location>
</feature>
<keyword evidence="11 17" id="KW-1133">Transmembrane helix</keyword>
<evidence type="ECO:0000256" key="2">
    <source>
        <dbReference type="ARBA" id="ARBA00004141"/>
    </source>
</evidence>
<evidence type="ECO:0000256" key="13">
    <source>
        <dbReference type="ARBA" id="ARBA00023136"/>
    </source>
</evidence>
<feature type="region of interest" description="Disordered" evidence="16">
    <location>
        <begin position="1476"/>
        <end position="1682"/>
    </location>
</feature>
<dbReference type="SUPFAM" id="SSF53686">
    <property type="entry name" value="Tryptophan synthase beta subunit-like PLP-dependent enzymes"/>
    <property type="match status" value="1"/>
</dbReference>
<feature type="compositionally biased region" description="Low complexity" evidence="16">
    <location>
        <begin position="1522"/>
        <end position="1546"/>
    </location>
</feature>
<feature type="domain" description="EF-hand" evidence="19">
    <location>
        <begin position="1979"/>
        <end position="2014"/>
    </location>
</feature>
<dbReference type="InterPro" id="IPR002048">
    <property type="entry name" value="EF_hand_dom"/>
</dbReference>
<keyword evidence="14" id="KW-0325">Glycoprotein</keyword>
<dbReference type="InterPro" id="IPR011992">
    <property type="entry name" value="EF-hand-dom_pair"/>
</dbReference>
<comment type="subcellular location">
    <subcellularLocation>
        <location evidence="2">Membrane</location>
        <topology evidence="2">Multi-pass membrane protein</topology>
    </subcellularLocation>
</comment>
<comment type="cofactor">
    <cofactor evidence="1">
        <name>pyridoxal 5'-phosphate</name>
        <dbReference type="ChEBI" id="CHEBI:597326"/>
    </cofactor>
</comment>
<comment type="caution">
    <text evidence="20">The sequence shown here is derived from an EMBL/GenBank/DDBJ whole genome shotgun (WGS) entry which is preliminary data.</text>
</comment>
<dbReference type="InterPro" id="IPR029052">
    <property type="entry name" value="Metallo-depent_PP-like"/>
</dbReference>
<evidence type="ECO:0000256" key="6">
    <source>
        <dbReference type="ARBA" id="ARBA00022673"/>
    </source>
</evidence>
<dbReference type="Gene3D" id="1.10.238.10">
    <property type="entry name" value="EF-hand"/>
    <property type="match status" value="1"/>
</dbReference>
<dbReference type="Pfam" id="PF00520">
    <property type="entry name" value="Ion_trans"/>
    <property type="match status" value="1"/>
</dbReference>
<feature type="region of interest" description="Disordered" evidence="16">
    <location>
        <begin position="725"/>
        <end position="801"/>
    </location>
</feature>
<evidence type="ECO:0000256" key="18">
    <source>
        <dbReference type="SAM" id="SignalP"/>
    </source>
</evidence>
<dbReference type="SUPFAM" id="SSF48371">
    <property type="entry name" value="ARM repeat"/>
    <property type="match status" value="1"/>
</dbReference>
<feature type="region of interest" description="Disordered" evidence="16">
    <location>
        <begin position="686"/>
        <end position="708"/>
    </location>
</feature>
<dbReference type="InterPro" id="IPR004843">
    <property type="entry name" value="Calcineurin-like_PHP"/>
</dbReference>
<dbReference type="InterPro" id="IPR011009">
    <property type="entry name" value="Kinase-like_dom_sf"/>
</dbReference>
<evidence type="ECO:0000256" key="16">
    <source>
        <dbReference type="SAM" id="MobiDB-lite"/>
    </source>
</evidence>
<keyword evidence="15" id="KW-0407">Ion channel</keyword>
<dbReference type="Gene3D" id="1.10.287.70">
    <property type="match status" value="1"/>
</dbReference>
<keyword evidence="18" id="KW-0732">Signal</keyword>